<keyword evidence="5" id="KW-1015">Disulfide bond</keyword>
<keyword evidence="4" id="KW-0560">Oxidoreductase</keyword>
<evidence type="ECO:0000256" key="3">
    <source>
        <dbReference type="ARBA" id="ARBA00022827"/>
    </source>
</evidence>
<evidence type="ECO:0000256" key="2">
    <source>
        <dbReference type="ARBA" id="ARBA00022630"/>
    </source>
</evidence>
<evidence type="ECO:0000313" key="9">
    <source>
        <dbReference type="Proteomes" id="UP000030655"/>
    </source>
</evidence>
<dbReference type="InterPro" id="IPR036188">
    <property type="entry name" value="FAD/NAD-bd_sf"/>
</dbReference>
<dbReference type="PANTHER" id="PTHR48105">
    <property type="entry name" value="THIOREDOXIN REDUCTASE 1-RELATED-RELATED"/>
    <property type="match status" value="1"/>
</dbReference>
<dbReference type="EMBL" id="KK365205">
    <property type="protein sequence ID" value="KCZ80090.1"/>
    <property type="molecule type" value="Genomic_DNA"/>
</dbReference>
<keyword evidence="2" id="KW-0285">Flavoprotein</keyword>
<gene>
    <name evidence="8" type="ORF">H312_02515</name>
</gene>
<name>A0A059EYX1_9MICR</name>
<dbReference type="PRINTS" id="PR00469">
    <property type="entry name" value="PNDRDTASEII"/>
</dbReference>
<evidence type="ECO:0000256" key="6">
    <source>
        <dbReference type="ARBA" id="ARBA00023284"/>
    </source>
</evidence>
<dbReference type="InterPro" id="IPR008255">
    <property type="entry name" value="Pyr_nucl-diS_OxRdtase_2_AS"/>
</dbReference>
<keyword evidence="6" id="KW-0676">Redox-active center</keyword>
<evidence type="ECO:0000256" key="4">
    <source>
        <dbReference type="ARBA" id="ARBA00023002"/>
    </source>
</evidence>
<dbReference type="STRING" id="1288291.A0A059EYX1"/>
<dbReference type="OrthoDB" id="371245at2759"/>
<dbReference type="InterPro" id="IPR050097">
    <property type="entry name" value="Ferredoxin-NADP_redctase_2"/>
</dbReference>
<feature type="domain" description="FAD/NAD(P)-binding" evidence="7">
    <location>
        <begin position="4"/>
        <end position="315"/>
    </location>
</feature>
<dbReference type="PROSITE" id="PS00573">
    <property type="entry name" value="PYRIDINE_REDOX_2"/>
    <property type="match status" value="1"/>
</dbReference>
<dbReference type="Proteomes" id="UP000030655">
    <property type="component" value="Unassembled WGS sequence"/>
</dbReference>
<dbReference type="AlphaFoldDB" id="A0A059EYX1"/>
<evidence type="ECO:0000256" key="1">
    <source>
        <dbReference type="ARBA" id="ARBA00009333"/>
    </source>
</evidence>
<reference evidence="9" key="1">
    <citation type="submission" date="2013-02" db="EMBL/GenBank/DDBJ databases">
        <authorList>
            <consortium name="The Broad Institute Genome Sequencing Platform"/>
            <person name="Cuomo C."/>
            <person name="Becnel J."/>
            <person name="Sanscrainte N."/>
            <person name="Walker B."/>
            <person name="Young S.K."/>
            <person name="Zeng Q."/>
            <person name="Gargeya S."/>
            <person name="Fitzgerald M."/>
            <person name="Haas B."/>
            <person name="Abouelleil A."/>
            <person name="Alvarado L."/>
            <person name="Arachchi H.M."/>
            <person name="Berlin A.M."/>
            <person name="Chapman S.B."/>
            <person name="Dewar J."/>
            <person name="Goldberg J."/>
            <person name="Griggs A."/>
            <person name="Gujja S."/>
            <person name="Hansen M."/>
            <person name="Howarth C."/>
            <person name="Imamovic A."/>
            <person name="Larimer J."/>
            <person name="McCowan C."/>
            <person name="Murphy C."/>
            <person name="Neiman D."/>
            <person name="Pearson M."/>
            <person name="Priest M."/>
            <person name="Roberts A."/>
            <person name="Saif S."/>
            <person name="Shea T."/>
            <person name="Sisk P."/>
            <person name="Sykes S."/>
            <person name="Wortman J."/>
            <person name="Nusbaum C."/>
            <person name="Birren B."/>
        </authorList>
    </citation>
    <scope>NUCLEOTIDE SEQUENCE [LARGE SCALE GENOMIC DNA]</scope>
    <source>
        <strain evidence="9">PRA339</strain>
    </source>
</reference>
<comment type="similarity">
    <text evidence="1">Belongs to the class-II pyridine nucleotide-disulfide oxidoreductase family.</text>
</comment>
<evidence type="ECO:0000313" key="8">
    <source>
        <dbReference type="EMBL" id="KCZ80090.1"/>
    </source>
</evidence>
<dbReference type="Gene3D" id="3.50.50.60">
    <property type="entry name" value="FAD/NAD(P)-binding domain"/>
    <property type="match status" value="2"/>
</dbReference>
<dbReference type="GO" id="GO:0097237">
    <property type="term" value="P:cellular response to toxic substance"/>
    <property type="evidence" value="ECO:0007669"/>
    <property type="project" value="UniProtKB-ARBA"/>
</dbReference>
<organism evidence="8 9">
    <name type="scientific">Anncaliia algerae PRA339</name>
    <dbReference type="NCBI Taxonomy" id="1288291"/>
    <lineage>
        <taxon>Eukaryota</taxon>
        <taxon>Fungi</taxon>
        <taxon>Fungi incertae sedis</taxon>
        <taxon>Microsporidia</taxon>
        <taxon>Tubulinosematoidea</taxon>
        <taxon>Tubulinosematidae</taxon>
        <taxon>Anncaliia</taxon>
    </lineage>
</organism>
<sequence length="332" mass="36810">MVEKVTIIGSGPSAYQAYLYLEDLDPLLIEGSIVGNNGPGGQLTTTTEVDNYPCHVKIDGNALVEAFQTHCKLDIKKERVLSENAEDIVKENEYFIVKTSNAEVKTQSILISTGSSAKRLEVEGSDTFWMKGISSCAICDGFAFLNKVVTVVGGGDSAMEEVQYLSTICKKIYLIHRRMEFRSRKDNLEKIKKLKNVQFILNSVISKITNQMEDYEVINPQDETDNLLKNTSFIGGLIIENVETKQKTFLKTDGLFYAIGHNPNSWFVKNIGVNLTEEGNIITDENKCTNVEGVYSAGDVQDKKYKQANTAASSGCVAALNLRAYLKNKDLI</sequence>
<evidence type="ECO:0000259" key="7">
    <source>
        <dbReference type="Pfam" id="PF07992"/>
    </source>
</evidence>
<protein>
    <recommendedName>
        <fullName evidence="7">FAD/NAD(P)-binding domain-containing protein</fullName>
    </recommendedName>
</protein>
<dbReference type="InterPro" id="IPR023753">
    <property type="entry name" value="FAD/NAD-binding_dom"/>
</dbReference>
<dbReference type="GO" id="GO:0016668">
    <property type="term" value="F:oxidoreductase activity, acting on a sulfur group of donors, NAD(P) as acceptor"/>
    <property type="evidence" value="ECO:0007669"/>
    <property type="project" value="UniProtKB-ARBA"/>
</dbReference>
<keyword evidence="9" id="KW-1185">Reference proteome</keyword>
<proteinExistence type="inferred from homology"/>
<accession>A0A059EYX1</accession>
<dbReference type="VEuPathDB" id="MicrosporidiaDB:H312_02515"/>
<dbReference type="HOGENOM" id="CLU_031864_5_1_1"/>
<dbReference type="SUPFAM" id="SSF51905">
    <property type="entry name" value="FAD/NAD(P)-binding domain"/>
    <property type="match status" value="1"/>
</dbReference>
<keyword evidence="3" id="KW-0274">FAD</keyword>
<reference evidence="8 9" key="2">
    <citation type="submission" date="2014-03" db="EMBL/GenBank/DDBJ databases">
        <title>The Genome Sequence of Anncaliia algerae insect isolate PRA339.</title>
        <authorList>
            <consortium name="The Broad Institute Genome Sequencing Platform"/>
            <consortium name="The Broad Institute Genome Sequencing Center for Infectious Disease"/>
            <person name="Cuomo C."/>
            <person name="Becnel J."/>
            <person name="Sanscrainte N."/>
            <person name="Walker B."/>
            <person name="Young S.K."/>
            <person name="Zeng Q."/>
            <person name="Gargeya S."/>
            <person name="Fitzgerald M."/>
            <person name="Haas B."/>
            <person name="Abouelleil A."/>
            <person name="Alvarado L."/>
            <person name="Arachchi H.M."/>
            <person name="Berlin A.M."/>
            <person name="Chapman S.B."/>
            <person name="Dewar J."/>
            <person name="Goldberg J."/>
            <person name="Griggs A."/>
            <person name="Gujja S."/>
            <person name="Hansen M."/>
            <person name="Howarth C."/>
            <person name="Imamovic A."/>
            <person name="Larimer J."/>
            <person name="McCowan C."/>
            <person name="Murphy C."/>
            <person name="Neiman D."/>
            <person name="Pearson M."/>
            <person name="Priest M."/>
            <person name="Roberts A."/>
            <person name="Saif S."/>
            <person name="Shea T."/>
            <person name="Sisk P."/>
            <person name="Sykes S."/>
            <person name="Wortman J."/>
            <person name="Nusbaum C."/>
            <person name="Birren B."/>
        </authorList>
    </citation>
    <scope>NUCLEOTIDE SEQUENCE [LARGE SCALE GENOMIC DNA]</scope>
    <source>
        <strain evidence="8 9">PRA339</strain>
    </source>
</reference>
<evidence type="ECO:0000256" key="5">
    <source>
        <dbReference type="ARBA" id="ARBA00023157"/>
    </source>
</evidence>
<dbReference type="Pfam" id="PF07992">
    <property type="entry name" value="Pyr_redox_2"/>
    <property type="match status" value="1"/>
</dbReference>
<dbReference type="PRINTS" id="PR00368">
    <property type="entry name" value="FADPNR"/>
</dbReference>